<protein>
    <submittedName>
        <fullName evidence="1">Uncharacterized protein</fullName>
    </submittedName>
</protein>
<proteinExistence type="predicted"/>
<name>A0A0E9W317_ANGAN</name>
<accession>A0A0E9W317</accession>
<reference evidence="1" key="2">
    <citation type="journal article" date="2015" name="Fish Shellfish Immunol.">
        <title>Early steps in the European eel (Anguilla anguilla)-Vibrio vulnificus interaction in the gills: Role of the RtxA13 toxin.</title>
        <authorList>
            <person name="Callol A."/>
            <person name="Pajuelo D."/>
            <person name="Ebbesson L."/>
            <person name="Teles M."/>
            <person name="MacKenzie S."/>
            <person name="Amaro C."/>
        </authorList>
    </citation>
    <scope>NUCLEOTIDE SEQUENCE</scope>
</reference>
<sequence>MASKTLTGCLFLSLLIFYKLVSSGKISLVNIFNNPLGLEH</sequence>
<dbReference type="EMBL" id="GBXM01024679">
    <property type="protein sequence ID" value="JAH83898.1"/>
    <property type="molecule type" value="Transcribed_RNA"/>
</dbReference>
<evidence type="ECO:0000313" key="1">
    <source>
        <dbReference type="EMBL" id="JAH83898.1"/>
    </source>
</evidence>
<organism evidence="1">
    <name type="scientific">Anguilla anguilla</name>
    <name type="common">European freshwater eel</name>
    <name type="synonym">Muraena anguilla</name>
    <dbReference type="NCBI Taxonomy" id="7936"/>
    <lineage>
        <taxon>Eukaryota</taxon>
        <taxon>Metazoa</taxon>
        <taxon>Chordata</taxon>
        <taxon>Craniata</taxon>
        <taxon>Vertebrata</taxon>
        <taxon>Euteleostomi</taxon>
        <taxon>Actinopterygii</taxon>
        <taxon>Neopterygii</taxon>
        <taxon>Teleostei</taxon>
        <taxon>Anguilliformes</taxon>
        <taxon>Anguillidae</taxon>
        <taxon>Anguilla</taxon>
    </lineage>
</organism>
<dbReference type="AlphaFoldDB" id="A0A0E9W317"/>
<reference evidence="1" key="1">
    <citation type="submission" date="2014-11" db="EMBL/GenBank/DDBJ databases">
        <authorList>
            <person name="Amaro Gonzalez C."/>
        </authorList>
    </citation>
    <scope>NUCLEOTIDE SEQUENCE</scope>
</reference>